<dbReference type="GO" id="GO:0004640">
    <property type="term" value="F:phosphoribosylanthranilate isomerase activity"/>
    <property type="evidence" value="ECO:0007669"/>
    <property type="project" value="UniProtKB-UniRule"/>
</dbReference>
<name>A0A842HZZ9_9SPHN</name>
<comment type="caution">
    <text evidence="11">The sequence shown here is derived from an EMBL/GenBank/DDBJ whole genome shotgun (WGS) entry which is preliminary data.</text>
</comment>
<gene>
    <name evidence="9" type="primary">trpF</name>
    <name evidence="11" type="ORF">H6P80_10040</name>
</gene>
<keyword evidence="6 9" id="KW-0822">Tryptophan biosynthesis</keyword>
<dbReference type="InterPro" id="IPR001240">
    <property type="entry name" value="PRAI_dom"/>
</dbReference>
<keyword evidence="12" id="KW-1185">Reference proteome</keyword>
<keyword evidence="7 9" id="KW-0057">Aromatic amino acid biosynthesis</keyword>
<dbReference type="Proteomes" id="UP000564378">
    <property type="component" value="Unassembled WGS sequence"/>
</dbReference>
<feature type="domain" description="N-(5'phosphoribosyl) anthranilate isomerase (PRAI)" evidence="10">
    <location>
        <begin position="6"/>
        <end position="209"/>
    </location>
</feature>
<evidence type="ECO:0000256" key="6">
    <source>
        <dbReference type="ARBA" id="ARBA00022822"/>
    </source>
</evidence>
<evidence type="ECO:0000313" key="12">
    <source>
        <dbReference type="Proteomes" id="UP000564378"/>
    </source>
</evidence>
<accession>A0A842HZZ9</accession>
<reference evidence="11 12" key="1">
    <citation type="submission" date="2020-08" db="EMBL/GenBank/DDBJ databases">
        <title>Draft genome sequence of Parasphingopyxis sp. GrpM-11.</title>
        <authorList>
            <person name="Oh J."/>
            <person name="Roh D.-H."/>
        </authorList>
    </citation>
    <scope>NUCLEOTIDE SEQUENCE [LARGE SCALE GENOMIC DNA]</scope>
    <source>
        <strain evidence="11 12">GrpM-11</strain>
    </source>
</reference>
<evidence type="ECO:0000256" key="4">
    <source>
        <dbReference type="ARBA" id="ARBA00022272"/>
    </source>
</evidence>
<dbReference type="Gene3D" id="3.20.20.70">
    <property type="entry name" value="Aldolase class I"/>
    <property type="match status" value="1"/>
</dbReference>
<evidence type="ECO:0000256" key="5">
    <source>
        <dbReference type="ARBA" id="ARBA00022605"/>
    </source>
</evidence>
<comment type="similarity">
    <text evidence="9">Belongs to the TrpF family.</text>
</comment>
<dbReference type="InterPro" id="IPR011060">
    <property type="entry name" value="RibuloseP-bd_barrel"/>
</dbReference>
<evidence type="ECO:0000256" key="8">
    <source>
        <dbReference type="ARBA" id="ARBA00023235"/>
    </source>
</evidence>
<dbReference type="Pfam" id="PF00697">
    <property type="entry name" value="PRAI"/>
    <property type="match status" value="1"/>
</dbReference>
<keyword evidence="8 9" id="KW-0413">Isomerase</keyword>
<evidence type="ECO:0000256" key="3">
    <source>
        <dbReference type="ARBA" id="ARBA00012572"/>
    </source>
</evidence>
<dbReference type="UniPathway" id="UPA00035">
    <property type="reaction ID" value="UER00042"/>
</dbReference>
<comment type="catalytic activity">
    <reaction evidence="1 9">
        <text>N-(5-phospho-beta-D-ribosyl)anthranilate = 1-(2-carboxyphenylamino)-1-deoxy-D-ribulose 5-phosphate</text>
        <dbReference type="Rhea" id="RHEA:21540"/>
        <dbReference type="ChEBI" id="CHEBI:18277"/>
        <dbReference type="ChEBI" id="CHEBI:58613"/>
        <dbReference type="EC" id="5.3.1.24"/>
    </reaction>
</comment>
<dbReference type="HAMAP" id="MF_00135">
    <property type="entry name" value="PRAI"/>
    <property type="match status" value="1"/>
</dbReference>
<protein>
    <recommendedName>
        <fullName evidence="4 9">N-(5'-phosphoribosyl)anthranilate isomerase</fullName>
        <shortName evidence="9">PRAI</shortName>
        <ecNumber evidence="3 9">5.3.1.24</ecNumber>
    </recommendedName>
</protein>
<dbReference type="EMBL" id="JACJVJ010000002">
    <property type="protein sequence ID" value="MBC2777959.1"/>
    <property type="molecule type" value="Genomic_DNA"/>
</dbReference>
<organism evidence="11 12">
    <name type="scientific">Parasphingopyxis marina</name>
    <dbReference type="NCBI Taxonomy" id="2761622"/>
    <lineage>
        <taxon>Bacteria</taxon>
        <taxon>Pseudomonadati</taxon>
        <taxon>Pseudomonadota</taxon>
        <taxon>Alphaproteobacteria</taxon>
        <taxon>Sphingomonadales</taxon>
        <taxon>Sphingomonadaceae</taxon>
        <taxon>Parasphingopyxis</taxon>
    </lineage>
</organism>
<evidence type="ECO:0000256" key="7">
    <source>
        <dbReference type="ARBA" id="ARBA00023141"/>
    </source>
</evidence>
<proteinExistence type="inferred from homology"/>
<dbReference type="AlphaFoldDB" id="A0A842HZZ9"/>
<dbReference type="InterPro" id="IPR044643">
    <property type="entry name" value="TrpF_fam"/>
</dbReference>
<evidence type="ECO:0000256" key="1">
    <source>
        <dbReference type="ARBA" id="ARBA00001164"/>
    </source>
</evidence>
<evidence type="ECO:0000256" key="2">
    <source>
        <dbReference type="ARBA" id="ARBA00004664"/>
    </source>
</evidence>
<evidence type="ECO:0000313" key="11">
    <source>
        <dbReference type="EMBL" id="MBC2777959.1"/>
    </source>
</evidence>
<comment type="pathway">
    <text evidence="2 9">Amino-acid biosynthesis; L-tryptophan biosynthesis; L-tryptophan from chorismate: step 3/5.</text>
</comment>
<evidence type="ECO:0000256" key="9">
    <source>
        <dbReference type="HAMAP-Rule" id="MF_00135"/>
    </source>
</evidence>
<keyword evidence="5 9" id="KW-0028">Amino-acid biosynthesis</keyword>
<evidence type="ECO:0000259" key="10">
    <source>
        <dbReference type="Pfam" id="PF00697"/>
    </source>
</evidence>
<dbReference type="SUPFAM" id="SSF51366">
    <property type="entry name" value="Ribulose-phoshate binding barrel"/>
    <property type="match status" value="1"/>
</dbReference>
<sequence length="214" mass="22919">MADIDVKICGLTTAEAIEAAADGGASHAGFVFFEASPRNIRPLDAAALTKHVPESMQRVGVFVDPEDSLLERAITAARLDIVQFHGDEKPERLKAIKGRHKIAIWKAIPVSTASDLEKARRYEGIADLILFDARTPKASRLPGGMGIAFDWKLLERIKHKMPWGLSGGLSAVNVAEAIAVTGTPLIDVSSGVESAPGIKDPKKIAQFMEAVKAT</sequence>
<dbReference type="PANTHER" id="PTHR42894">
    <property type="entry name" value="N-(5'-PHOSPHORIBOSYL)ANTHRANILATE ISOMERASE"/>
    <property type="match status" value="1"/>
</dbReference>
<dbReference type="PANTHER" id="PTHR42894:SF1">
    <property type="entry name" value="N-(5'-PHOSPHORIBOSYL)ANTHRANILATE ISOMERASE"/>
    <property type="match status" value="1"/>
</dbReference>
<dbReference type="NCBIfam" id="NF002295">
    <property type="entry name" value="PRK01222.1-1"/>
    <property type="match status" value="1"/>
</dbReference>
<dbReference type="CDD" id="cd00405">
    <property type="entry name" value="PRAI"/>
    <property type="match status" value="1"/>
</dbReference>
<dbReference type="InterPro" id="IPR013785">
    <property type="entry name" value="Aldolase_TIM"/>
</dbReference>
<dbReference type="RefSeq" id="WP_185801256.1">
    <property type="nucleotide sequence ID" value="NZ_JACJVJ010000002.1"/>
</dbReference>
<dbReference type="EC" id="5.3.1.24" evidence="3 9"/>
<dbReference type="GO" id="GO:0000162">
    <property type="term" value="P:L-tryptophan biosynthetic process"/>
    <property type="evidence" value="ECO:0007669"/>
    <property type="project" value="UniProtKB-UniRule"/>
</dbReference>